<protein>
    <recommendedName>
        <fullName evidence="2">dATP/dGTP diphosphohydrolase N-terminal domain-containing protein</fullName>
    </recommendedName>
</protein>
<feature type="domain" description="dATP/dGTP diphosphohydrolase N-terminal" evidence="2">
    <location>
        <begin position="21"/>
        <end position="103"/>
    </location>
</feature>
<gene>
    <name evidence="3" type="ORF">LCGC14_2711320</name>
</gene>
<evidence type="ECO:0000256" key="1">
    <source>
        <dbReference type="SAM" id="MobiDB-lite"/>
    </source>
</evidence>
<proteinExistence type="predicted"/>
<comment type="caution">
    <text evidence="3">The sequence shown here is derived from an EMBL/GenBank/DDBJ whole genome shotgun (WGS) entry which is preliminary data.</text>
</comment>
<organism evidence="3">
    <name type="scientific">marine sediment metagenome</name>
    <dbReference type="NCBI Taxonomy" id="412755"/>
    <lineage>
        <taxon>unclassified sequences</taxon>
        <taxon>metagenomes</taxon>
        <taxon>ecological metagenomes</taxon>
    </lineage>
</organism>
<accession>A0A0F8ZCT3</accession>
<dbReference type="AlphaFoldDB" id="A0A0F8ZCT3"/>
<name>A0A0F8ZCT3_9ZZZZ</name>
<dbReference type="InterPro" id="IPR044038">
    <property type="entry name" value="dATP/dGTP_diPOhydrolase_N"/>
</dbReference>
<reference evidence="3" key="1">
    <citation type="journal article" date="2015" name="Nature">
        <title>Complex archaea that bridge the gap between prokaryotes and eukaryotes.</title>
        <authorList>
            <person name="Spang A."/>
            <person name="Saw J.H."/>
            <person name="Jorgensen S.L."/>
            <person name="Zaremba-Niedzwiedzka K."/>
            <person name="Martijn J."/>
            <person name="Lind A.E."/>
            <person name="van Eijk R."/>
            <person name="Schleper C."/>
            <person name="Guy L."/>
            <person name="Ettema T.J."/>
        </authorList>
    </citation>
    <scope>NUCLEOTIDE SEQUENCE</scope>
</reference>
<feature type="compositionally biased region" description="Basic and acidic residues" evidence="1">
    <location>
        <begin position="1"/>
        <end position="30"/>
    </location>
</feature>
<dbReference type="Pfam" id="PF18909">
    <property type="entry name" value="dGTP_diPhyd_N"/>
    <property type="match status" value="1"/>
</dbReference>
<evidence type="ECO:0000259" key="2">
    <source>
        <dbReference type="Pfam" id="PF18909"/>
    </source>
</evidence>
<sequence length="306" mass="34435">MDEPKMEDSGERRTFSTGAVRDRGGFKPRPDLISPHANLREGAWLAKGAEKYGVRNYEKGIPISECVASLVRHIESYKLGDQSEDHAAAIRTNAGFILHYEEEIKAGRMDQAIDDMPHYATPKPGDTRINPKTGQRETYMKIVDPAVPGEDRTVESVVEIDDNGNVSRVDRRHFYIAGPMRRCRFFNFPAFDAAKKLGESLGYIITSPADMDRANGIDPTTWSPEYIDWYDQNGWIDLHPDHKHDEGWLRDIITRDTKAIIALEPKRGDGLALLSLWAASTGTQAERSLAIWCGLRLVDAGTFKEF</sequence>
<evidence type="ECO:0000313" key="3">
    <source>
        <dbReference type="EMBL" id="KKK91602.1"/>
    </source>
</evidence>
<dbReference type="EMBL" id="LAZR01048581">
    <property type="protein sequence ID" value="KKK91602.1"/>
    <property type="molecule type" value="Genomic_DNA"/>
</dbReference>
<feature type="region of interest" description="Disordered" evidence="1">
    <location>
        <begin position="1"/>
        <end position="33"/>
    </location>
</feature>